<protein>
    <submittedName>
        <fullName evidence="1">Uncharacterized protein</fullName>
    </submittedName>
</protein>
<evidence type="ECO:0000313" key="2">
    <source>
        <dbReference type="Proteomes" id="UP000308707"/>
    </source>
</evidence>
<name>A0A4U5JX74_9GAMM</name>
<sequence>MAVWSCSVFAQEADTSAAFGRPVAFDRLETSRGGFDLPSGLQASFGFARVVYVNGELVASTRVGIPNIAAMTPEQAQALAEAQRGRLLQLGDGNRADAVPGGGLVIQNTLDGQDIRVTTTLDIGVNTLGLFQDLNAQAAMQDALIAAPGSP</sequence>
<organism evidence="1 2">
    <name type="scientific">Luteimonas gilva</name>
    <dbReference type="NCBI Taxonomy" id="2572684"/>
    <lineage>
        <taxon>Bacteria</taxon>
        <taxon>Pseudomonadati</taxon>
        <taxon>Pseudomonadota</taxon>
        <taxon>Gammaproteobacteria</taxon>
        <taxon>Lysobacterales</taxon>
        <taxon>Lysobacteraceae</taxon>
        <taxon>Luteimonas</taxon>
    </lineage>
</organism>
<evidence type="ECO:0000313" key="1">
    <source>
        <dbReference type="EMBL" id="TKR33281.1"/>
    </source>
</evidence>
<dbReference type="AlphaFoldDB" id="A0A4U5JX74"/>
<dbReference type="RefSeq" id="WP_137265490.1">
    <property type="nucleotide sequence ID" value="NZ_SZUA01000001.1"/>
</dbReference>
<dbReference type="OrthoDB" id="5956306at2"/>
<dbReference type="EMBL" id="SZUA01000001">
    <property type="protein sequence ID" value="TKR33281.1"/>
    <property type="molecule type" value="Genomic_DNA"/>
</dbReference>
<dbReference type="Proteomes" id="UP000308707">
    <property type="component" value="Unassembled WGS sequence"/>
</dbReference>
<reference evidence="1 2" key="1">
    <citation type="submission" date="2019-04" db="EMBL/GenBank/DDBJ databases">
        <title>Reference strain of H23.</title>
        <authorList>
            <person name="Luo X."/>
        </authorList>
    </citation>
    <scope>NUCLEOTIDE SEQUENCE [LARGE SCALE GENOMIC DNA]</scope>
    <source>
        <strain evidence="1 2">H23</strain>
    </source>
</reference>
<gene>
    <name evidence="1" type="ORF">FCE95_02945</name>
</gene>
<proteinExistence type="predicted"/>
<comment type="caution">
    <text evidence="1">The sequence shown here is derived from an EMBL/GenBank/DDBJ whole genome shotgun (WGS) entry which is preliminary data.</text>
</comment>
<keyword evidence="2" id="KW-1185">Reference proteome</keyword>
<accession>A0A4U5JX74</accession>